<dbReference type="Proteomes" id="UP001220324">
    <property type="component" value="Unassembled WGS sequence"/>
</dbReference>
<accession>A0AAD6GIB7</accession>
<protein>
    <submittedName>
        <fullName evidence="1">Uncharacterized protein</fullName>
    </submittedName>
</protein>
<keyword evidence="2" id="KW-1185">Reference proteome</keyword>
<evidence type="ECO:0000313" key="1">
    <source>
        <dbReference type="EMBL" id="KAJ5546751.1"/>
    </source>
</evidence>
<reference evidence="1 2" key="1">
    <citation type="journal article" date="2023" name="IMA Fungus">
        <title>Comparative genomic study of the Penicillium genus elucidates a diverse pangenome and 15 lateral gene transfer events.</title>
        <authorList>
            <person name="Petersen C."/>
            <person name="Sorensen T."/>
            <person name="Nielsen M.R."/>
            <person name="Sondergaard T.E."/>
            <person name="Sorensen J.L."/>
            <person name="Fitzpatrick D.A."/>
            <person name="Frisvad J.C."/>
            <person name="Nielsen K.L."/>
        </authorList>
    </citation>
    <scope>NUCLEOTIDE SEQUENCE [LARGE SCALE GENOMIC DNA]</scope>
    <source>
        <strain evidence="1 2">IBT 35679</strain>
    </source>
</reference>
<organism evidence="1 2">
    <name type="scientific">Penicillium frequentans</name>
    <dbReference type="NCBI Taxonomy" id="3151616"/>
    <lineage>
        <taxon>Eukaryota</taxon>
        <taxon>Fungi</taxon>
        <taxon>Dikarya</taxon>
        <taxon>Ascomycota</taxon>
        <taxon>Pezizomycotina</taxon>
        <taxon>Eurotiomycetes</taxon>
        <taxon>Eurotiomycetidae</taxon>
        <taxon>Eurotiales</taxon>
        <taxon>Aspergillaceae</taxon>
        <taxon>Penicillium</taxon>
    </lineage>
</organism>
<dbReference type="AlphaFoldDB" id="A0AAD6GIB7"/>
<dbReference type="EMBL" id="JAQIZZ010000003">
    <property type="protein sequence ID" value="KAJ5546751.1"/>
    <property type="molecule type" value="Genomic_DNA"/>
</dbReference>
<name>A0AAD6GIB7_9EURO</name>
<comment type="caution">
    <text evidence="1">The sequence shown here is derived from an EMBL/GenBank/DDBJ whole genome shotgun (WGS) entry which is preliminary data.</text>
</comment>
<proteinExistence type="predicted"/>
<gene>
    <name evidence="1" type="ORF">N7494_004336</name>
</gene>
<evidence type="ECO:0000313" key="2">
    <source>
        <dbReference type="Proteomes" id="UP001220324"/>
    </source>
</evidence>
<sequence>MPNVSTRTQTADRPRIVILCIDIGKTRCRRLSSRLLNELSSRAEVQLIDDPAQVHNIVTQVPKPQAVLLADGALTRDENWACWTAFLFWMRRGGRCIFMTGWPRLIEGDDNLRVLFSRAGLNWQQCHEMLYLLSAMDTSATGREGSTIRPATNVRAKCLRDVGSHDRLLVPNTGVNGHSDQDESPVVMTKIQDGRLGYVGFTEWDTNFYVTIVIRICGFR</sequence>